<name>A0A1I5EVC9_PSUAM</name>
<keyword evidence="3" id="KW-1185">Reference proteome</keyword>
<evidence type="ECO:0000313" key="2">
    <source>
        <dbReference type="EMBL" id="SFO15340.1"/>
    </source>
</evidence>
<protein>
    <submittedName>
        <fullName evidence="2">Uncharacterized protein</fullName>
    </submittedName>
</protein>
<evidence type="ECO:0000313" key="3">
    <source>
        <dbReference type="Proteomes" id="UP000199614"/>
    </source>
</evidence>
<organism evidence="2 3">
    <name type="scientific">Pseudonocardia ammonioxydans</name>
    <dbReference type="NCBI Taxonomy" id="260086"/>
    <lineage>
        <taxon>Bacteria</taxon>
        <taxon>Bacillati</taxon>
        <taxon>Actinomycetota</taxon>
        <taxon>Actinomycetes</taxon>
        <taxon>Pseudonocardiales</taxon>
        <taxon>Pseudonocardiaceae</taxon>
        <taxon>Pseudonocardia</taxon>
    </lineage>
</organism>
<dbReference type="AlphaFoldDB" id="A0A1I5EVC9"/>
<dbReference type="Proteomes" id="UP000199614">
    <property type="component" value="Unassembled WGS sequence"/>
</dbReference>
<dbReference type="EMBL" id="FOUY01000033">
    <property type="protein sequence ID" value="SFO15340.1"/>
    <property type="molecule type" value="Genomic_DNA"/>
</dbReference>
<sequence>MRGWGAHLASERLAGRTGSGWLPALCPAVVFHVEQGSGLVVASRGPSVPAVPRHRGRRRAPGPARCLMDQSCRPPCPWPSEGSTGAAPGARTPTRSGLRTRRDDRCGHRRRRARQGATAATRTSSCGRPASTGRRPPAGGDAEPGGVRSRRYAHRPALGPTLRATVELAVLADGVRDRRDHDGAYEVGRDDQSAGIAPQDERTGVLCATGPTGSSRPSGPSVWPRAGTRALRRCPRPRAVRDTAPARCITGTAIAVRGAGPRARGRGITTLRARPLRATRRFCSA</sequence>
<evidence type="ECO:0000256" key="1">
    <source>
        <dbReference type="SAM" id="MobiDB-lite"/>
    </source>
</evidence>
<accession>A0A1I5EVC9</accession>
<feature type="region of interest" description="Disordered" evidence="1">
    <location>
        <begin position="43"/>
        <end position="149"/>
    </location>
</feature>
<gene>
    <name evidence="2" type="ORF">SAMN05216207_103322</name>
</gene>
<reference evidence="2 3" key="1">
    <citation type="submission" date="2016-10" db="EMBL/GenBank/DDBJ databases">
        <authorList>
            <person name="de Groot N.N."/>
        </authorList>
    </citation>
    <scope>NUCLEOTIDE SEQUENCE [LARGE SCALE GENOMIC DNA]</scope>
    <source>
        <strain evidence="2 3">CGMCC 4.1877</strain>
    </source>
</reference>
<proteinExistence type="predicted"/>